<proteinExistence type="predicted"/>
<evidence type="ECO:0000313" key="1">
    <source>
        <dbReference type="EMBL" id="KKN63585.1"/>
    </source>
</evidence>
<name>A0A0F9S410_9ZZZZ</name>
<accession>A0A0F9S410</accession>
<gene>
    <name evidence="1" type="ORF">LCGC14_0500330</name>
</gene>
<dbReference type="AlphaFoldDB" id="A0A0F9S410"/>
<sequence length="81" mass="8538">MMRFRCWLIRLLAGKDLIMLNASRKEDGSISAANPGTGGDIIMGCVFHAMGSCFEVVDGELALVALRPNDAPSPGLTPSSS</sequence>
<dbReference type="EMBL" id="LAZR01000585">
    <property type="protein sequence ID" value="KKN63585.1"/>
    <property type="molecule type" value="Genomic_DNA"/>
</dbReference>
<comment type="caution">
    <text evidence="1">The sequence shown here is derived from an EMBL/GenBank/DDBJ whole genome shotgun (WGS) entry which is preliminary data.</text>
</comment>
<reference evidence="1" key="1">
    <citation type="journal article" date="2015" name="Nature">
        <title>Complex archaea that bridge the gap between prokaryotes and eukaryotes.</title>
        <authorList>
            <person name="Spang A."/>
            <person name="Saw J.H."/>
            <person name="Jorgensen S.L."/>
            <person name="Zaremba-Niedzwiedzka K."/>
            <person name="Martijn J."/>
            <person name="Lind A.E."/>
            <person name="van Eijk R."/>
            <person name="Schleper C."/>
            <person name="Guy L."/>
            <person name="Ettema T.J."/>
        </authorList>
    </citation>
    <scope>NUCLEOTIDE SEQUENCE</scope>
</reference>
<protein>
    <submittedName>
        <fullName evidence="1">Uncharacterized protein</fullName>
    </submittedName>
</protein>
<organism evidence="1">
    <name type="scientific">marine sediment metagenome</name>
    <dbReference type="NCBI Taxonomy" id="412755"/>
    <lineage>
        <taxon>unclassified sequences</taxon>
        <taxon>metagenomes</taxon>
        <taxon>ecological metagenomes</taxon>
    </lineage>
</organism>